<dbReference type="Proteomes" id="UP000006640">
    <property type="component" value="Chromosome"/>
</dbReference>
<feature type="transmembrane region" description="Helical" evidence="9">
    <location>
        <begin position="57"/>
        <end position="78"/>
    </location>
</feature>
<keyword evidence="11" id="KW-1185">Reference proteome</keyword>
<keyword evidence="7 9" id="KW-0472">Membrane</keyword>
<comment type="subcellular location">
    <subcellularLocation>
        <location evidence="1">Cell membrane</location>
        <topology evidence="1">Multi-pass membrane protein</topology>
    </subcellularLocation>
</comment>
<evidence type="ECO:0000256" key="6">
    <source>
        <dbReference type="ARBA" id="ARBA00022989"/>
    </source>
</evidence>
<proteinExistence type="inferred from homology"/>
<comment type="similarity">
    <text evidence="2">Belongs to the autoinducer-2 exporter (AI-2E) (TC 2.A.86) family.</text>
</comment>
<dbReference type="PANTHER" id="PTHR21716">
    <property type="entry name" value="TRANSMEMBRANE PROTEIN"/>
    <property type="match status" value="1"/>
</dbReference>
<name>D6Y3C6_THEBD</name>
<accession>D6Y3C6</accession>
<evidence type="ECO:0000256" key="1">
    <source>
        <dbReference type="ARBA" id="ARBA00004651"/>
    </source>
</evidence>
<evidence type="ECO:0000256" key="4">
    <source>
        <dbReference type="ARBA" id="ARBA00022475"/>
    </source>
</evidence>
<dbReference type="PANTHER" id="PTHR21716:SF53">
    <property type="entry name" value="PERMEASE PERM-RELATED"/>
    <property type="match status" value="1"/>
</dbReference>
<evidence type="ECO:0008006" key="12">
    <source>
        <dbReference type="Google" id="ProtNLM"/>
    </source>
</evidence>
<dbReference type="HOGENOM" id="CLU_031275_3_2_11"/>
<dbReference type="GO" id="GO:0055085">
    <property type="term" value="P:transmembrane transport"/>
    <property type="evidence" value="ECO:0007669"/>
    <property type="project" value="TreeGrafter"/>
</dbReference>
<feature type="transmembrane region" description="Helical" evidence="9">
    <location>
        <begin position="224"/>
        <end position="245"/>
    </location>
</feature>
<dbReference type="EMBL" id="CP001874">
    <property type="protein sequence ID" value="ADG89001.1"/>
    <property type="molecule type" value="Genomic_DNA"/>
</dbReference>
<keyword evidence="6 9" id="KW-1133">Transmembrane helix</keyword>
<feature type="compositionally biased region" description="Low complexity" evidence="8">
    <location>
        <begin position="343"/>
        <end position="361"/>
    </location>
</feature>
<dbReference type="eggNOG" id="COG0628">
    <property type="taxonomic scope" value="Bacteria"/>
</dbReference>
<feature type="compositionally biased region" description="Pro residues" evidence="8">
    <location>
        <begin position="362"/>
        <end position="383"/>
    </location>
</feature>
<evidence type="ECO:0000256" key="8">
    <source>
        <dbReference type="SAM" id="MobiDB-lite"/>
    </source>
</evidence>
<keyword evidence="4" id="KW-1003">Cell membrane</keyword>
<reference evidence="10 11" key="1">
    <citation type="submission" date="2010-01" db="EMBL/GenBank/DDBJ databases">
        <title>The complete genome of Thermobispora bispora DSM 43833.</title>
        <authorList>
            <consortium name="US DOE Joint Genome Institute (JGI-PGF)"/>
            <person name="Lucas S."/>
            <person name="Copeland A."/>
            <person name="Lapidus A."/>
            <person name="Glavina del Rio T."/>
            <person name="Dalin E."/>
            <person name="Tice H."/>
            <person name="Bruce D."/>
            <person name="Goodwin L."/>
            <person name="Pitluck S."/>
            <person name="Kyrpides N."/>
            <person name="Mavromatis K."/>
            <person name="Ivanova N."/>
            <person name="Mikhailova N."/>
            <person name="Chertkov O."/>
            <person name="Brettin T."/>
            <person name="Detter J.C."/>
            <person name="Han C."/>
            <person name="Larimer F."/>
            <person name="Land M."/>
            <person name="Hauser L."/>
            <person name="Markowitz V."/>
            <person name="Cheng J.-F."/>
            <person name="Hugenholtz P."/>
            <person name="Woyke T."/>
            <person name="Wu D."/>
            <person name="Jando M."/>
            <person name="Schneider S."/>
            <person name="Klenk H.-P."/>
            <person name="Eisen J.A."/>
        </authorList>
    </citation>
    <scope>NUCLEOTIDE SEQUENCE [LARGE SCALE GENOMIC DNA]</scope>
    <source>
        <strain evidence="11">ATCC 19993 / DSM 43833 / CBS 139.67 / JCM 10125 / KCTC 9307 / NBRC 14880 / R51</strain>
    </source>
</reference>
<keyword evidence="5 9" id="KW-0812">Transmembrane</keyword>
<dbReference type="GO" id="GO:0005886">
    <property type="term" value="C:plasma membrane"/>
    <property type="evidence" value="ECO:0007669"/>
    <property type="project" value="UniProtKB-SubCell"/>
</dbReference>
<evidence type="ECO:0000256" key="9">
    <source>
        <dbReference type="SAM" id="Phobius"/>
    </source>
</evidence>
<evidence type="ECO:0000256" key="5">
    <source>
        <dbReference type="ARBA" id="ARBA00022692"/>
    </source>
</evidence>
<protein>
    <recommendedName>
        <fullName evidence="12">AI-2E family transporter</fullName>
    </recommendedName>
</protein>
<feature type="transmembrane region" description="Helical" evidence="9">
    <location>
        <begin position="252"/>
        <end position="272"/>
    </location>
</feature>
<feature type="transmembrane region" description="Helical" evidence="9">
    <location>
        <begin position="190"/>
        <end position="212"/>
    </location>
</feature>
<keyword evidence="3" id="KW-0813">Transport</keyword>
<evidence type="ECO:0000256" key="7">
    <source>
        <dbReference type="ARBA" id="ARBA00023136"/>
    </source>
</evidence>
<evidence type="ECO:0000313" key="10">
    <source>
        <dbReference type="EMBL" id="ADG89001.1"/>
    </source>
</evidence>
<dbReference type="InterPro" id="IPR002549">
    <property type="entry name" value="AI-2E-like"/>
</dbReference>
<evidence type="ECO:0000256" key="2">
    <source>
        <dbReference type="ARBA" id="ARBA00009773"/>
    </source>
</evidence>
<sequence>MAAWSWRLLLLCGMVYLIAWIIGRISIVVLPVAIAFLLTALLYPLTKRLRDAGLRPIYATWITMLLGLAVIVGVGFLIGNRANEEFPRLVEQLQRTAAEAQHWLLNGPLQLKQAQITHIVDEIGKQLTEQRNEIVNTVLTGATAVLEALASFVLVVFVTFFLLKDGDKIWAWFLKAFGDAAPRVDRAGRAAWVTICHYVQGTVAIAAIHGIVMGTVLAVMGVPLWVPLAVLIFLGSFIPIIGIVVTGGLATLVTLGAQGWISALVFLAILVVEQQLENHLFQPQIVGRAIDFHPLAVILVLAVGGVIAGIPGAAVAVPLTAVLYRALPELFRAERPAPPPGVPAAAPAGSPAGPSAGTAPTPAAPATPSPEPGAPAEPAPPREPGGDQGAANREPESGEAVSPQRKG</sequence>
<gene>
    <name evidence="10" type="ordered locus">Tbis_2291</name>
</gene>
<dbReference type="STRING" id="469371.Tbis_2291"/>
<evidence type="ECO:0000256" key="3">
    <source>
        <dbReference type="ARBA" id="ARBA00022448"/>
    </source>
</evidence>
<dbReference type="KEGG" id="tbi:Tbis_2291"/>
<organism evidence="10 11">
    <name type="scientific">Thermobispora bispora (strain ATCC 19993 / DSM 43833 / CBS 139.67 / JCM 10125 / KCTC 9307 / NBRC 14880 / R51)</name>
    <dbReference type="NCBI Taxonomy" id="469371"/>
    <lineage>
        <taxon>Bacteria</taxon>
        <taxon>Bacillati</taxon>
        <taxon>Actinomycetota</taxon>
        <taxon>Actinomycetes</taxon>
        <taxon>Streptosporangiales</taxon>
        <taxon>Streptosporangiaceae</taxon>
        <taxon>Thermobispora</taxon>
    </lineage>
</organism>
<feature type="transmembrane region" description="Helical" evidence="9">
    <location>
        <begin position="292"/>
        <end position="324"/>
    </location>
</feature>
<dbReference type="AlphaFoldDB" id="D6Y3C6"/>
<evidence type="ECO:0000313" key="11">
    <source>
        <dbReference type="Proteomes" id="UP000006640"/>
    </source>
</evidence>
<feature type="transmembrane region" description="Helical" evidence="9">
    <location>
        <begin position="28"/>
        <end position="45"/>
    </location>
</feature>
<dbReference type="Pfam" id="PF01594">
    <property type="entry name" value="AI-2E_transport"/>
    <property type="match status" value="1"/>
</dbReference>
<feature type="region of interest" description="Disordered" evidence="8">
    <location>
        <begin position="338"/>
        <end position="407"/>
    </location>
</feature>
<feature type="transmembrane region" description="Helical" evidence="9">
    <location>
        <begin position="138"/>
        <end position="163"/>
    </location>
</feature>
<dbReference type="OrthoDB" id="9784366at2"/>